<dbReference type="Pfam" id="PF04142">
    <property type="entry name" value="Nuc_sug_transp"/>
    <property type="match status" value="2"/>
</dbReference>
<sequence length="451" mass="48542">MAPQDGVATIYGVPTKYASLLTLVIQNSSLVLIMRYSRILPGPRYLSSTAVVLSELLKCIICLTVHLREQRSQSQYSRLPSFVAADDMGNTASSNPPSYTLHHLWADIFSVKSGFLKLLVPAVLYTLQNNLQFVAASNLDAATFQVTYQCKILTTALFAVLMLGQTLSGKKWLALVILTAGVACVQIPSGSSSTQTTTTRQEGNYMLGIVAVAVACLCSGFAGVYFEKVLKGGHTASIWVRNIQLSIGCLAIALFGAFVWDGRAIRAEGFFQGYNPVVVLTICTQAAGGLIVAMVIKYADNILKGFATSLSIILSTVASIFIFNFVPTIYFLFGSVLVFLATYLYSMPDTPKAIDSADGDGAEKSTDTTTTTTPTVNVEDYDGEKPSAPSSTTRKPFRDESDLESGDESHDGASIYDPDDGNKSRNFSNSLINKSIPTKEKQVLTELGHVG</sequence>
<evidence type="ECO:0000313" key="8">
    <source>
        <dbReference type="Proteomes" id="UP000053342"/>
    </source>
</evidence>
<dbReference type="AlphaFoldDB" id="A0A0D2D5K2"/>
<keyword evidence="8" id="KW-1185">Reference proteome</keyword>
<dbReference type="GO" id="GO:0000139">
    <property type="term" value="C:Golgi membrane"/>
    <property type="evidence" value="ECO:0007669"/>
    <property type="project" value="InterPro"/>
</dbReference>
<proteinExistence type="predicted"/>
<accession>A0A0D2D5K2</accession>
<dbReference type="SUPFAM" id="SSF103481">
    <property type="entry name" value="Multidrug resistance efflux transporter EmrE"/>
    <property type="match status" value="1"/>
</dbReference>
<organism evidence="7 8">
    <name type="scientific">Exophiala oligosperma</name>
    <dbReference type="NCBI Taxonomy" id="215243"/>
    <lineage>
        <taxon>Eukaryota</taxon>
        <taxon>Fungi</taxon>
        <taxon>Dikarya</taxon>
        <taxon>Ascomycota</taxon>
        <taxon>Pezizomycotina</taxon>
        <taxon>Eurotiomycetes</taxon>
        <taxon>Chaetothyriomycetidae</taxon>
        <taxon>Chaetothyriales</taxon>
        <taxon>Herpotrichiellaceae</taxon>
        <taxon>Exophiala</taxon>
    </lineage>
</organism>
<dbReference type="STRING" id="215243.A0A0D2D5K2"/>
<dbReference type="OrthoDB" id="408493at2759"/>
<evidence type="ECO:0000256" key="5">
    <source>
        <dbReference type="SAM" id="MobiDB-lite"/>
    </source>
</evidence>
<comment type="subcellular location">
    <subcellularLocation>
        <location evidence="1">Endoplasmic reticulum membrane</location>
        <topology evidence="1">Multi-pass membrane protein</topology>
    </subcellularLocation>
</comment>
<keyword evidence="3 6" id="KW-1133">Transmembrane helix</keyword>
<feature type="transmembrane region" description="Helical" evidence="6">
    <location>
        <begin position="238"/>
        <end position="260"/>
    </location>
</feature>
<evidence type="ECO:0000256" key="2">
    <source>
        <dbReference type="ARBA" id="ARBA00022692"/>
    </source>
</evidence>
<evidence type="ECO:0008006" key="9">
    <source>
        <dbReference type="Google" id="ProtNLM"/>
    </source>
</evidence>
<feature type="transmembrane region" description="Helical" evidence="6">
    <location>
        <begin position="203"/>
        <end position="226"/>
    </location>
</feature>
<evidence type="ECO:0000256" key="1">
    <source>
        <dbReference type="ARBA" id="ARBA00004477"/>
    </source>
</evidence>
<feature type="transmembrane region" description="Helical" evidence="6">
    <location>
        <begin position="172"/>
        <end position="191"/>
    </location>
</feature>
<feature type="transmembrane region" description="Helical" evidence="6">
    <location>
        <begin position="17"/>
        <end position="36"/>
    </location>
</feature>
<dbReference type="RefSeq" id="XP_016258669.1">
    <property type="nucleotide sequence ID" value="XM_016410862.1"/>
</dbReference>
<feature type="transmembrane region" description="Helical" evidence="6">
    <location>
        <begin position="272"/>
        <end position="296"/>
    </location>
</feature>
<dbReference type="InterPro" id="IPR007271">
    <property type="entry name" value="Nuc_sug_transpt"/>
</dbReference>
<name>A0A0D2D5K2_9EURO</name>
<evidence type="ECO:0000256" key="3">
    <source>
        <dbReference type="ARBA" id="ARBA00022989"/>
    </source>
</evidence>
<reference evidence="7 8" key="1">
    <citation type="submission" date="2015-01" db="EMBL/GenBank/DDBJ databases">
        <title>The Genome Sequence of Exophiala oligosperma CBS72588.</title>
        <authorList>
            <consortium name="The Broad Institute Genomics Platform"/>
            <person name="Cuomo C."/>
            <person name="de Hoog S."/>
            <person name="Gorbushina A."/>
            <person name="Stielow B."/>
            <person name="Teixiera M."/>
            <person name="Abouelleil A."/>
            <person name="Chapman S.B."/>
            <person name="Priest M."/>
            <person name="Young S.K."/>
            <person name="Wortman J."/>
            <person name="Nusbaum C."/>
            <person name="Birren B."/>
        </authorList>
    </citation>
    <scope>NUCLEOTIDE SEQUENCE [LARGE SCALE GENOMIC DNA]</scope>
    <source>
        <strain evidence="7 8">CBS 72588</strain>
    </source>
</reference>
<dbReference type="Proteomes" id="UP000053342">
    <property type="component" value="Unassembled WGS sequence"/>
</dbReference>
<dbReference type="InterPro" id="IPR037185">
    <property type="entry name" value="EmrE-like"/>
</dbReference>
<keyword evidence="2 6" id="KW-0812">Transmembrane</keyword>
<evidence type="ECO:0000256" key="6">
    <source>
        <dbReference type="SAM" id="Phobius"/>
    </source>
</evidence>
<feature type="compositionally biased region" description="Polar residues" evidence="5">
    <location>
        <begin position="424"/>
        <end position="436"/>
    </location>
</feature>
<dbReference type="NCBIfam" id="TIGR00803">
    <property type="entry name" value="nst"/>
    <property type="match status" value="1"/>
</dbReference>
<feature type="region of interest" description="Disordered" evidence="5">
    <location>
        <begin position="356"/>
        <end position="451"/>
    </location>
</feature>
<dbReference type="EMBL" id="KN847341">
    <property type="protein sequence ID" value="KIW38453.1"/>
    <property type="molecule type" value="Genomic_DNA"/>
</dbReference>
<evidence type="ECO:0000313" key="7">
    <source>
        <dbReference type="EMBL" id="KIW38453.1"/>
    </source>
</evidence>
<dbReference type="VEuPathDB" id="FungiDB:PV06_09414"/>
<gene>
    <name evidence="7" type="ORF">PV06_09414</name>
</gene>
<dbReference type="PANTHER" id="PTHR10231">
    <property type="entry name" value="NUCLEOTIDE-SUGAR TRANSMEMBRANE TRANSPORTER"/>
    <property type="match status" value="1"/>
</dbReference>
<dbReference type="GO" id="GO:0015165">
    <property type="term" value="F:pyrimidine nucleotide-sugar transmembrane transporter activity"/>
    <property type="evidence" value="ECO:0007669"/>
    <property type="project" value="InterPro"/>
</dbReference>
<feature type="transmembrane region" description="Helical" evidence="6">
    <location>
        <begin position="329"/>
        <end position="346"/>
    </location>
</feature>
<evidence type="ECO:0000256" key="4">
    <source>
        <dbReference type="ARBA" id="ARBA00023136"/>
    </source>
</evidence>
<protein>
    <recommendedName>
        <fullName evidence="9">UDP-galactose transporter</fullName>
    </recommendedName>
</protein>
<dbReference type="HOGENOM" id="CLU_024645_3_0_1"/>
<feature type="transmembrane region" description="Helical" evidence="6">
    <location>
        <begin position="303"/>
        <end position="323"/>
    </location>
</feature>
<dbReference type="GeneID" id="27361488"/>
<keyword evidence="4 6" id="KW-0472">Membrane</keyword>